<feature type="transmembrane region" description="Helical" evidence="1">
    <location>
        <begin position="46"/>
        <end position="63"/>
    </location>
</feature>
<organism evidence="2 3">
    <name type="scientific">Mucilaginibacter psychrotolerans</name>
    <dbReference type="NCBI Taxonomy" id="1524096"/>
    <lineage>
        <taxon>Bacteria</taxon>
        <taxon>Pseudomonadati</taxon>
        <taxon>Bacteroidota</taxon>
        <taxon>Sphingobacteriia</taxon>
        <taxon>Sphingobacteriales</taxon>
        <taxon>Sphingobacteriaceae</taxon>
        <taxon>Mucilaginibacter</taxon>
    </lineage>
</organism>
<feature type="transmembrane region" description="Helical" evidence="1">
    <location>
        <begin position="212"/>
        <end position="229"/>
    </location>
</feature>
<keyword evidence="1" id="KW-0472">Membrane</keyword>
<name>A0A4Y8SN58_9SPHI</name>
<protein>
    <recommendedName>
        <fullName evidence="4">O-antigen ligase domain-containing protein</fullName>
    </recommendedName>
</protein>
<dbReference type="OrthoDB" id="783222at2"/>
<gene>
    <name evidence="2" type="ORF">E2R66_05585</name>
</gene>
<accession>A0A4Y8SN58</accession>
<reference evidence="2 3" key="1">
    <citation type="journal article" date="2017" name="Int. J. Syst. Evol. Microbiol.">
        <title>Mucilaginibacterpsychrotolerans sp. nov., isolated from peatlands.</title>
        <authorList>
            <person name="Deng Y."/>
            <person name="Shen L."/>
            <person name="Xu B."/>
            <person name="Liu Y."/>
            <person name="Gu Z."/>
            <person name="Liu H."/>
            <person name="Zhou Y."/>
        </authorList>
    </citation>
    <scope>NUCLEOTIDE SEQUENCE [LARGE SCALE GENOMIC DNA]</scope>
    <source>
        <strain evidence="2 3">NH7-4</strain>
    </source>
</reference>
<keyword evidence="3" id="KW-1185">Reference proteome</keyword>
<dbReference type="AlphaFoldDB" id="A0A4Y8SN58"/>
<evidence type="ECO:0008006" key="4">
    <source>
        <dbReference type="Google" id="ProtNLM"/>
    </source>
</evidence>
<evidence type="ECO:0000313" key="2">
    <source>
        <dbReference type="EMBL" id="TFF39834.1"/>
    </source>
</evidence>
<feature type="transmembrane region" description="Helical" evidence="1">
    <location>
        <begin position="236"/>
        <end position="264"/>
    </location>
</feature>
<dbReference type="RefSeq" id="WP_133227487.1">
    <property type="nucleotide sequence ID" value="NZ_SOZE01000003.1"/>
</dbReference>
<dbReference type="EMBL" id="SOZE01000003">
    <property type="protein sequence ID" value="TFF39834.1"/>
    <property type="molecule type" value="Genomic_DNA"/>
</dbReference>
<feature type="transmembrane region" description="Helical" evidence="1">
    <location>
        <begin position="21"/>
        <end position="40"/>
    </location>
</feature>
<feature type="transmembrane region" description="Helical" evidence="1">
    <location>
        <begin position="390"/>
        <end position="412"/>
    </location>
</feature>
<feature type="transmembrane region" description="Helical" evidence="1">
    <location>
        <begin position="75"/>
        <end position="100"/>
    </location>
</feature>
<sequence>MIGNNFSLQQTANVAGNFLSRYVNFLMLFFPITAFLVVPVIPGTTIITVLAGLMFFVIPLSTLKENKYMFYRDLFYFLCVVTVLSFCSQFINLVTNLKLIKPLILINHNDFTKTFYRKSHLTQTLPLLVGFVIYAYVKYFSTDKIIDYIYWGLRLLCLYGFYEFCFYMLTGQNGDFMVNRTFGEGEKSASLFQTVNLGGISMMRFKSYTGEPSMFVFTVFPFWVLTFGLNRTFDKFLLLGCLILTFSTTAYACMILFGGFWIIYRRQFQLFYYLSIGVVLLCFVLQLDIFQHMLDSIYNFVFAGKLESSASARDRSNGFFTHVSYWASLNVFSQAFGIGFGYVRSTDFFSTIIVNNGLIGIMVFTAFVLRNLWLDIPGKLLSICYKAGLFMVYLIMMATVPEFAYPSLWIYIALGYVLQNNKEPLIYEEPVYTYTPAPKMLSNA</sequence>
<feature type="transmembrane region" description="Helical" evidence="1">
    <location>
        <begin position="149"/>
        <end position="169"/>
    </location>
</feature>
<feature type="transmembrane region" description="Helical" evidence="1">
    <location>
        <begin position="120"/>
        <end position="137"/>
    </location>
</feature>
<feature type="transmembrane region" description="Helical" evidence="1">
    <location>
        <begin position="348"/>
        <end position="369"/>
    </location>
</feature>
<keyword evidence="1" id="KW-0812">Transmembrane</keyword>
<feature type="transmembrane region" description="Helical" evidence="1">
    <location>
        <begin position="270"/>
        <end position="290"/>
    </location>
</feature>
<evidence type="ECO:0000256" key="1">
    <source>
        <dbReference type="SAM" id="Phobius"/>
    </source>
</evidence>
<comment type="caution">
    <text evidence="2">The sequence shown here is derived from an EMBL/GenBank/DDBJ whole genome shotgun (WGS) entry which is preliminary data.</text>
</comment>
<proteinExistence type="predicted"/>
<dbReference type="Proteomes" id="UP000297540">
    <property type="component" value="Unassembled WGS sequence"/>
</dbReference>
<evidence type="ECO:0000313" key="3">
    <source>
        <dbReference type="Proteomes" id="UP000297540"/>
    </source>
</evidence>
<keyword evidence="1" id="KW-1133">Transmembrane helix</keyword>